<feature type="compositionally biased region" description="Basic residues" evidence="1">
    <location>
        <begin position="212"/>
        <end position="227"/>
    </location>
</feature>
<feature type="region of interest" description="Disordered" evidence="1">
    <location>
        <begin position="126"/>
        <end position="153"/>
    </location>
</feature>
<reference evidence="2" key="1">
    <citation type="journal article" date="2023" name="Mol. Phylogenet. Evol.">
        <title>Genome-scale phylogeny and comparative genomics of the fungal order Sordariales.</title>
        <authorList>
            <person name="Hensen N."/>
            <person name="Bonometti L."/>
            <person name="Westerberg I."/>
            <person name="Brannstrom I.O."/>
            <person name="Guillou S."/>
            <person name="Cros-Aarteil S."/>
            <person name="Calhoun S."/>
            <person name="Haridas S."/>
            <person name="Kuo A."/>
            <person name="Mondo S."/>
            <person name="Pangilinan J."/>
            <person name="Riley R."/>
            <person name="LaButti K."/>
            <person name="Andreopoulos B."/>
            <person name="Lipzen A."/>
            <person name="Chen C."/>
            <person name="Yan M."/>
            <person name="Daum C."/>
            <person name="Ng V."/>
            <person name="Clum A."/>
            <person name="Steindorff A."/>
            <person name="Ohm R.A."/>
            <person name="Martin F."/>
            <person name="Silar P."/>
            <person name="Natvig D.O."/>
            <person name="Lalanne C."/>
            <person name="Gautier V."/>
            <person name="Ament-Velasquez S.L."/>
            <person name="Kruys A."/>
            <person name="Hutchinson M.I."/>
            <person name="Powell A.J."/>
            <person name="Barry K."/>
            <person name="Miller A.N."/>
            <person name="Grigoriev I.V."/>
            <person name="Debuchy R."/>
            <person name="Gladieux P."/>
            <person name="Hiltunen Thoren M."/>
            <person name="Johannesson H."/>
        </authorList>
    </citation>
    <scope>NUCLEOTIDE SEQUENCE</scope>
    <source>
        <strain evidence="2">CBS 731.68</strain>
    </source>
</reference>
<dbReference type="EMBL" id="MU853251">
    <property type="protein sequence ID" value="KAK4119231.1"/>
    <property type="molecule type" value="Genomic_DNA"/>
</dbReference>
<feature type="compositionally biased region" description="Low complexity" evidence="1">
    <location>
        <begin position="20"/>
        <end position="39"/>
    </location>
</feature>
<dbReference type="RefSeq" id="XP_062643004.1">
    <property type="nucleotide sequence ID" value="XM_062791505.1"/>
</dbReference>
<feature type="region of interest" description="Disordered" evidence="1">
    <location>
        <begin position="212"/>
        <end position="266"/>
    </location>
</feature>
<feature type="region of interest" description="Disordered" evidence="1">
    <location>
        <begin position="1"/>
        <end position="75"/>
    </location>
</feature>
<dbReference type="AlphaFoldDB" id="A0AAN6TS12"/>
<dbReference type="GeneID" id="87828274"/>
<feature type="compositionally biased region" description="Basic residues" evidence="1">
    <location>
        <begin position="1"/>
        <end position="10"/>
    </location>
</feature>
<reference evidence="2" key="2">
    <citation type="submission" date="2023-05" db="EMBL/GenBank/DDBJ databases">
        <authorList>
            <consortium name="Lawrence Berkeley National Laboratory"/>
            <person name="Steindorff A."/>
            <person name="Hensen N."/>
            <person name="Bonometti L."/>
            <person name="Westerberg I."/>
            <person name="Brannstrom I.O."/>
            <person name="Guillou S."/>
            <person name="Cros-Aarteil S."/>
            <person name="Calhoun S."/>
            <person name="Haridas S."/>
            <person name="Kuo A."/>
            <person name="Mondo S."/>
            <person name="Pangilinan J."/>
            <person name="Riley R."/>
            <person name="Labutti K."/>
            <person name="Andreopoulos B."/>
            <person name="Lipzen A."/>
            <person name="Chen C."/>
            <person name="Yanf M."/>
            <person name="Daum C."/>
            <person name="Ng V."/>
            <person name="Clum A."/>
            <person name="Ohm R."/>
            <person name="Martin F."/>
            <person name="Silar P."/>
            <person name="Natvig D."/>
            <person name="Lalanne C."/>
            <person name="Gautier V."/>
            <person name="Ament-Velasquez S.L."/>
            <person name="Kruys A."/>
            <person name="Hutchinson M.I."/>
            <person name="Powell A.J."/>
            <person name="Barry K."/>
            <person name="Miller A.N."/>
            <person name="Grigoriev I.V."/>
            <person name="Debuchy R."/>
            <person name="Gladieux P."/>
            <person name="Thoren M.H."/>
            <person name="Johannesson H."/>
        </authorList>
    </citation>
    <scope>NUCLEOTIDE SEQUENCE</scope>
    <source>
        <strain evidence="2">CBS 731.68</strain>
    </source>
</reference>
<comment type="caution">
    <text evidence="2">The sequence shown here is derived from an EMBL/GenBank/DDBJ whole genome shotgun (WGS) entry which is preliminary data.</text>
</comment>
<evidence type="ECO:0000313" key="2">
    <source>
        <dbReference type="EMBL" id="KAK4119231.1"/>
    </source>
</evidence>
<name>A0AAN6TS12_9PEZI</name>
<evidence type="ECO:0000313" key="3">
    <source>
        <dbReference type="Proteomes" id="UP001302602"/>
    </source>
</evidence>
<organism evidence="2 3">
    <name type="scientific">Parathielavia appendiculata</name>
    <dbReference type="NCBI Taxonomy" id="2587402"/>
    <lineage>
        <taxon>Eukaryota</taxon>
        <taxon>Fungi</taxon>
        <taxon>Dikarya</taxon>
        <taxon>Ascomycota</taxon>
        <taxon>Pezizomycotina</taxon>
        <taxon>Sordariomycetes</taxon>
        <taxon>Sordariomycetidae</taxon>
        <taxon>Sordariales</taxon>
        <taxon>Chaetomiaceae</taxon>
        <taxon>Parathielavia</taxon>
    </lineage>
</organism>
<protein>
    <submittedName>
        <fullName evidence="2">Uncharacterized protein</fullName>
    </submittedName>
</protein>
<accession>A0AAN6TS12</accession>
<sequence>MPSRNSRRGIHPPVSPVQPPSSVYSQQSQPSIPVSLPSSASGKNAGAGTYAQCPSMIGPSRPRPSSSAFFHGMAVSPAPGYGGLGGYDGTYDHHLPPSPAPSQMPFPIQQPRGFFPNATNGAAAAIDHDNNNNNGNNNNLRTKTEADKPKSKASITFKTKTKTKSITGTKNQVLKVNPSTLSTNAKVGIFLMGTTPKKLEKAALALQVRRRWERAEKKRARRERKRGAGAGDGRSGHEEGQEADGGYGDDEWEVEEGGEWQGKEEW</sequence>
<gene>
    <name evidence="2" type="ORF">N657DRAFT_637415</name>
</gene>
<evidence type="ECO:0000256" key="1">
    <source>
        <dbReference type="SAM" id="MobiDB-lite"/>
    </source>
</evidence>
<keyword evidence="3" id="KW-1185">Reference proteome</keyword>
<dbReference type="Proteomes" id="UP001302602">
    <property type="component" value="Unassembled WGS sequence"/>
</dbReference>
<feature type="compositionally biased region" description="Acidic residues" evidence="1">
    <location>
        <begin position="247"/>
        <end position="258"/>
    </location>
</feature>
<proteinExistence type="predicted"/>